<evidence type="ECO:0000313" key="1">
    <source>
        <dbReference type="EMBL" id="ASA21819.1"/>
    </source>
</evidence>
<dbReference type="EMBL" id="CP021780">
    <property type="protein sequence ID" value="ASA21819.1"/>
    <property type="molecule type" value="Genomic_DNA"/>
</dbReference>
<accession>A0A2Z2KHZ8</accession>
<dbReference type="RefSeq" id="WP_087915826.1">
    <property type="nucleotide sequence ID" value="NZ_CP021780.1"/>
</dbReference>
<protein>
    <submittedName>
        <fullName evidence="1">Uncharacterized protein</fullName>
    </submittedName>
</protein>
<dbReference type="KEGG" id="pdh:B9T62_14175"/>
<dbReference type="AlphaFoldDB" id="A0A2Z2KHZ8"/>
<keyword evidence="2" id="KW-1185">Reference proteome</keyword>
<dbReference type="Proteomes" id="UP000249890">
    <property type="component" value="Chromosome"/>
</dbReference>
<proteinExistence type="predicted"/>
<sequence>MSKTLTLGAIKKENAKYRETKRIQLDSKNHLDVNIKFDPDTKALAKAEFIQLFFDKLIEITKESNVEGEFDQQLHEEKCEEYLSTDISIGIQTALMIKHFSTLSVEAKTYDDYVDLMSQLGKYEYTEDILNGFDKEETNKLLEEFAVEIDATNNKILEEVEKEKLKQQSQVSE</sequence>
<organism evidence="1 2">
    <name type="scientific">Paenibacillus donghaensis</name>
    <dbReference type="NCBI Taxonomy" id="414771"/>
    <lineage>
        <taxon>Bacteria</taxon>
        <taxon>Bacillati</taxon>
        <taxon>Bacillota</taxon>
        <taxon>Bacilli</taxon>
        <taxon>Bacillales</taxon>
        <taxon>Paenibacillaceae</taxon>
        <taxon>Paenibacillus</taxon>
    </lineage>
</organism>
<name>A0A2Z2KHZ8_9BACL</name>
<gene>
    <name evidence="1" type="ORF">B9T62_14175</name>
</gene>
<evidence type="ECO:0000313" key="2">
    <source>
        <dbReference type="Proteomes" id="UP000249890"/>
    </source>
</evidence>
<reference evidence="1 2" key="1">
    <citation type="submission" date="2017-06" db="EMBL/GenBank/DDBJ databases">
        <title>Complete genome sequence of Paenibacillus donghaensis KCTC 13049T isolated from East Sea sediment, South Korea.</title>
        <authorList>
            <person name="Jung B.K."/>
            <person name="Hong S.-J."/>
            <person name="Shin J.-H."/>
        </authorList>
    </citation>
    <scope>NUCLEOTIDE SEQUENCE [LARGE SCALE GENOMIC DNA]</scope>
    <source>
        <strain evidence="1 2">KCTC 13049</strain>
    </source>
</reference>